<evidence type="ECO:0000313" key="2">
    <source>
        <dbReference type="Proteomes" id="UP000249130"/>
    </source>
</evidence>
<gene>
    <name evidence="1" type="ORF">CH341_11725</name>
</gene>
<proteinExistence type="predicted"/>
<organism evidence="1 2">
    <name type="scientific">Rhodoplanes roseus</name>
    <dbReference type="NCBI Taxonomy" id="29409"/>
    <lineage>
        <taxon>Bacteria</taxon>
        <taxon>Pseudomonadati</taxon>
        <taxon>Pseudomonadota</taxon>
        <taxon>Alphaproteobacteria</taxon>
        <taxon>Hyphomicrobiales</taxon>
        <taxon>Nitrobacteraceae</taxon>
        <taxon>Rhodoplanes</taxon>
    </lineage>
</organism>
<comment type="caution">
    <text evidence="1">The sequence shown here is derived from an EMBL/GenBank/DDBJ whole genome shotgun (WGS) entry which is preliminary data.</text>
</comment>
<accession>A0A327L283</accession>
<evidence type="ECO:0000313" key="1">
    <source>
        <dbReference type="EMBL" id="RAI43933.1"/>
    </source>
</evidence>
<protein>
    <submittedName>
        <fullName evidence="1">Uncharacterized protein</fullName>
    </submittedName>
</protein>
<dbReference type="AlphaFoldDB" id="A0A327L283"/>
<reference evidence="1 2" key="1">
    <citation type="submission" date="2017-07" db="EMBL/GenBank/DDBJ databases">
        <title>Draft Genome Sequences of Select Purple Nonsulfur Bacteria.</title>
        <authorList>
            <person name="Lasarre B."/>
            <person name="Mckinlay J.B."/>
        </authorList>
    </citation>
    <scope>NUCLEOTIDE SEQUENCE [LARGE SCALE GENOMIC DNA]</scope>
    <source>
        <strain evidence="1 2">DSM 5909</strain>
    </source>
</reference>
<dbReference type="Proteomes" id="UP000249130">
    <property type="component" value="Unassembled WGS sequence"/>
</dbReference>
<dbReference type="EMBL" id="NPEX01000064">
    <property type="protein sequence ID" value="RAI43933.1"/>
    <property type="molecule type" value="Genomic_DNA"/>
</dbReference>
<keyword evidence="2" id="KW-1185">Reference proteome</keyword>
<name>A0A327L283_9BRAD</name>
<sequence length="65" mass="7358">MPFVFPPMIAATVAALGVAALGRALMKEWRRVNDELEQMRPVEAVDPARLPKLRRDPRTGVYRPE</sequence>
<dbReference type="OrthoDB" id="8246396at2"/>
<dbReference type="RefSeq" id="WP_111419224.1">
    <property type="nucleotide sequence ID" value="NZ_NPEX01000064.1"/>
</dbReference>